<comment type="caution">
    <text evidence="6">The sequence shown here is derived from an EMBL/GenBank/DDBJ whole genome shotgun (WGS) entry which is preliminary data.</text>
</comment>
<dbReference type="EMBL" id="NQWI01000166">
    <property type="protein sequence ID" value="PDW00817.1"/>
    <property type="molecule type" value="Genomic_DNA"/>
</dbReference>
<dbReference type="PANTHER" id="PTHR42798:SF2">
    <property type="entry name" value="ABC TRANSPORTER ATP-BINDING PROTEIN MG467-RELATED"/>
    <property type="match status" value="1"/>
</dbReference>
<evidence type="ECO:0000259" key="5">
    <source>
        <dbReference type="PROSITE" id="PS50893"/>
    </source>
</evidence>
<evidence type="ECO:0000256" key="1">
    <source>
        <dbReference type="ARBA" id="ARBA00005417"/>
    </source>
</evidence>
<dbReference type="InterPro" id="IPR017911">
    <property type="entry name" value="MacB-like_ATP-bd"/>
</dbReference>
<dbReference type="SUPFAM" id="SSF52540">
    <property type="entry name" value="P-loop containing nucleoside triphosphate hydrolases"/>
    <property type="match status" value="1"/>
</dbReference>
<dbReference type="InterPro" id="IPR027417">
    <property type="entry name" value="P-loop_NTPase"/>
</dbReference>
<dbReference type="RefSeq" id="WP_097645877.1">
    <property type="nucleotide sequence ID" value="NZ_NQWI01000166.1"/>
</dbReference>
<evidence type="ECO:0000256" key="3">
    <source>
        <dbReference type="ARBA" id="ARBA00022741"/>
    </source>
</evidence>
<dbReference type="SMART" id="SM00382">
    <property type="entry name" value="AAA"/>
    <property type="match status" value="1"/>
</dbReference>
<dbReference type="OrthoDB" id="9804270at2"/>
<name>A0A2A6RE68_9CHLR</name>
<feature type="domain" description="ABC transporter" evidence="5">
    <location>
        <begin position="5"/>
        <end position="239"/>
    </location>
</feature>
<dbReference type="FunFam" id="3.40.50.300:FF:000032">
    <property type="entry name" value="Export ABC transporter ATP-binding protein"/>
    <property type="match status" value="1"/>
</dbReference>
<reference evidence="7" key="1">
    <citation type="submission" date="2017-08" db="EMBL/GenBank/DDBJ databases">
        <authorList>
            <person name="Grouzdev D.S."/>
            <person name="Gaisin V.A."/>
            <person name="Rysina M.S."/>
            <person name="Gorlenko V.M."/>
        </authorList>
    </citation>
    <scope>NUCLEOTIDE SEQUENCE [LARGE SCALE GENOMIC DNA]</scope>
    <source>
        <strain evidence="7">Kir15-3F</strain>
    </source>
</reference>
<dbReference type="Pfam" id="PF00005">
    <property type="entry name" value="ABC_tran"/>
    <property type="match status" value="1"/>
</dbReference>
<evidence type="ECO:0000313" key="7">
    <source>
        <dbReference type="Proteomes" id="UP000220527"/>
    </source>
</evidence>
<dbReference type="InterPro" id="IPR003593">
    <property type="entry name" value="AAA+_ATPase"/>
</dbReference>
<dbReference type="CDD" id="cd03255">
    <property type="entry name" value="ABC_MJ0796_LolCDE_FtsE"/>
    <property type="match status" value="1"/>
</dbReference>
<dbReference type="GO" id="GO:0022857">
    <property type="term" value="F:transmembrane transporter activity"/>
    <property type="evidence" value="ECO:0007669"/>
    <property type="project" value="UniProtKB-ARBA"/>
</dbReference>
<dbReference type="Gene3D" id="3.40.50.300">
    <property type="entry name" value="P-loop containing nucleotide triphosphate hydrolases"/>
    <property type="match status" value="1"/>
</dbReference>
<dbReference type="GO" id="GO:0016887">
    <property type="term" value="F:ATP hydrolysis activity"/>
    <property type="evidence" value="ECO:0007669"/>
    <property type="project" value="InterPro"/>
</dbReference>
<keyword evidence="7" id="KW-1185">Reference proteome</keyword>
<evidence type="ECO:0000313" key="6">
    <source>
        <dbReference type="EMBL" id="PDW00817.1"/>
    </source>
</evidence>
<dbReference type="InterPro" id="IPR003439">
    <property type="entry name" value="ABC_transporter-like_ATP-bd"/>
</dbReference>
<organism evidence="6 7">
    <name type="scientific">Candidatus Viridilinea mediisalina</name>
    <dbReference type="NCBI Taxonomy" id="2024553"/>
    <lineage>
        <taxon>Bacteria</taxon>
        <taxon>Bacillati</taxon>
        <taxon>Chloroflexota</taxon>
        <taxon>Chloroflexia</taxon>
        <taxon>Chloroflexales</taxon>
        <taxon>Chloroflexineae</taxon>
        <taxon>Oscillochloridaceae</taxon>
        <taxon>Candidatus Viridilinea</taxon>
    </lineage>
</organism>
<dbReference type="GO" id="GO:0005524">
    <property type="term" value="F:ATP binding"/>
    <property type="evidence" value="ECO:0007669"/>
    <property type="project" value="UniProtKB-KW"/>
</dbReference>
<dbReference type="InterPro" id="IPR017871">
    <property type="entry name" value="ABC_transporter-like_CS"/>
</dbReference>
<dbReference type="GO" id="GO:0098796">
    <property type="term" value="C:membrane protein complex"/>
    <property type="evidence" value="ECO:0007669"/>
    <property type="project" value="UniProtKB-ARBA"/>
</dbReference>
<keyword evidence="4 6" id="KW-0067">ATP-binding</keyword>
<dbReference type="PANTHER" id="PTHR42798">
    <property type="entry name" value="LIPOPROTEIN-RELEASING SYSTEM ATP-BINDING PROTEIN LOLD"/>
    <property type="match status" value="1"/>
</dbReference>
<evidence type="ECO:0000256" key="2">
    <source>
        <dbReference type="ARBA" id="ARBA00022448"/>
    </source>
</evidence>
<comment type="similarity">
    <text evidence="1">Belongs to the ABC transporter superfamily.</text>
</comment>
<dbReference type="PROSITE" id="PS00211">
    <property type="entry name" value="ABC_TRANSPORTER_1"/>
    <property type="match status" value="1"/>
</dbReference>
<dbReference type="AlphaFoldDB" id="A0A2A6RE68"/>
<keyword evidence="2" id="KW-0813">Transport</keyword>
<keyword evidence="3" id="KW-0547">Nucleotide-binding</keyword>
<accession>A0A2A6RE68</accession>
<protein>
    <submittedName>
        <fullName evidence="6">Macrolide ABC transporter ATP-binding protein</fullName>
    </submittedName>
</protein>
<proteinExistence type="inferred from homology"/>
<dbReference type="Proteomes" id="UP000220527">
    <property type="component" value="Unassembled WGS sequence"/>
</dbReference>
<dbReference type="PROSITE" id="PS50893">
    <property type="entry name" value="ABC_TRANSPORTER_2"/>
    <property type="match status" value="1"/>
</dbReference>
<sequence>MNHLIVVKDLTKVYTMGDVEVHALQGVTLTIKQGEMVAIMGPSGSGKSTLMNIIGCLDQPSSGEYLLDGVDVAELSDDELAAIRNQKIGFVFQQYMLLQRTSALRNVELPMLYGGKGGNRHERAKAALAAVGMLDRSHHKPNELSGGQQQRVAIARALVNEPRIIMADEPTGALDSRTGEEIMAIFQRLNHEQGITVILVTHEHDVAHHAERIISVRDGVIANDEPVQERIIAGAEQQV</sequence>
<gene>
    <name evidence="6" type="ORF">CJ255_20135</name>
</gene>
<evidence type="ECO:0000256" key="4">
    <source>
        <dbReference type="ARBA" id="ARBA00022840"/>
    </source>
</evidence>